<keyword evidence="1" id="KW-0812">Transmembrane</keyword>
<organism evidence="3 4">
    <name type="scientific">Malaciobacter molluscorum LMG 25693</name>
    <dbReference type="NCBI Taxonomy" id="870501"/>
    <lineage>
        <taxon>Bacteria</taxon>
        <taxon>Pseudomonadati</taxon>
        <taxon>Campylobacterota</taxon>
        <taxon>Epsilonproteobacteria</taxon>
        <taxon>Campylobacterales</taxon>
        <taxon>Arcobacteraceae</taxon>
        <taxon>Malaciobacter</taxon>
    </lineage>
</organism>
<dbReference type="KEGG" id="amol:AMOL_0697"/>
<keyword evidence="4" id="KW-1185">Reference proteome</keyword>
<evidence type="ECO:0000313" key="3">
    <source>
        <dbReference type="EMBL" id="PHO18509.1"/>
    </source>
</evidence>
<keyword evidence="1" id="KW-1133">Transmembrane helix</keyword>
<feature type="transmembrane region" description="Helical" evidence="1">
    <location>
        <begin position="189"/>
        <end position="209"/>
    </location>
</feature>
<feature type="transmembrane region" description="Helical" evidence="1">
    <location>
        <begin position="230"/>
        <end position="250"/>
    </location>
</feature>
<feature type="transmembrane region" description="Helical" evidence="1">
    <location>
        <begin position="256"/>
        <end position="274"/>
    </location>
</feature>
<dbReference type="AlphaFoldDB" id="A0A2G1DJ29"/>
<dbReference type="Proteomes" id="UP000221222">
    <property type="component" value="Unassembled WGS sequence"/>
</dbReference>
<dbReference type="EMBL" id="NXFY01000005">
    <property type="protein sequence ID" value="PHO18509.1"/>
    <property type="molecule type" value="Genomic_DNA"/>
</dbReference>
<feature type="transmembrane region" description="Helical" evidence="1">
    <location>
        <begin position="73"/>
        <end position="93"/>
    </location>
</feature>
<feature type="transmembrane region" description="Helical" evidence="1">
    <location>
        <begin position="281"/>
        <end position="298"/>
    </location>
</feature>
<dbReference type="Proteomes" id="UP000262712">
    <property type="component" value="Chromosome"/>
</dbReference>
<reference evidence="2 5" key="2">
    <citation type="submission" date="2018-08" db="EMBL/GenBank/DDBJ databases">
        <title>Complete genome of the Arcobacter molluscorum type strain LMG 25693.</title>
        <authorList>
            <person name="Miller W.G."/>
            <person name="Yee E."/>
            <person name="Bono J.L."/>
        </authorList>
    </citation>
    <scope>NUCLEOTIDE SEQUENCE [LARGE SCALE GENOMIC DNA]</scope>
    <source>
        <strain evidence="2 5">CECT 7696</strain>
    </source>
</reference>
<gene>
    <name evidence="2" type="ORF">AMOL_0697</name>
    <name evidence="3" type="ORF">CPU12_04315</name>
</gene>
<protein>
    <submittedName>
        <fullName evidence="2">Membrane protein</fullName>
    </submittedName>
</protein>
<dbReference type="RefSeq" id="WP_099341860.1">
    <property type="nucleotide sequence ID" value="NZ_CP032098.1"/>
</dbReference>
<name>A0A2G1DJ29_9BACT</name>
<feature type="transmembrane region" description="Helical" evidence="1">
    <location>
        <begin position="25"/>
        <end position="52"/>
    </location>
</feature>
<dbReference type="EMBL" id="CP032098">
    <property type="protein sequence ID" value="AXX91695.1"/>
    <property type="molecule type" value="Genomic_DNA"/>
</dbReference>
<accession>A0A2G1DJ29</accession>
<feature type="transmembrane region" description="Helical" evidence="1">
    <location>
        <begin position="369"/>
        <end position="393"/>
    </location>
</feature>
<keyword evidence="1" id="KW-0472">Membrane</keyword>
<proteinExistence type="predicted"/>
<feature type="transmembrane region" description="Helical" evidence="1">
    <location>
        <begin position="326"/>
        <end position="349"/>
    </location>
</feature>
<sequence length="397" mass="45281">MNADILNLLRDPAGLPFYPVVFQGLYILTWALHALFVFLSLGALGLSLYGTLRQKTDKNWSILTPHLIQVGKISVSLLIVLGVAPLLFTQVIYDPNWYTINTLSGLWVVIFIYCLLVGYSMYYWYYYANKANKSSSKLIGAVSFLLLIFAGLLMHSFAVQSIQPEKWMQWYAPNGVVDTSGLNFHVNTIRFLFLISLSITAIGLFLQNYSDFIKSNKAFLESYDNYIKNLGSKITTFAIIINFVLFIAWSFQLGKITDIFSIVICIYLLIFLLLTKNIKNSYISSALFIILLLIISGFREYIKFNIMNNIGYNIYDYPLNIEWTSISMFILTFVSLGGIGVTFICTMAWKVGKNNGYFDATKDKTVTLLANSVLWILSIWCIVYFAWGFFILFKNSL</sequence>
<feature type="transmembrane region" description="Helical" evidence="1">
    <location>
        <begin position="105"/>
        <end position="126"/>
    </location>
</feature>
<evidence type="ECO:0000256" key="1">
    <source>
        <dbReference type="SAM" id="Phobius"/>
    </source>
</evidence>
<evidence type="ECO:0000313" key="4">
    <source>
        <dbReference type="Proteomes" id="UP000221222"/>
    </source>
</evidence>
<evidence type="ECO:0000313" key="2">
    <source>
        <dbReference type="EMBL" id="AXX91695.1"/>
    </source>
</evidence>
<feature type="transmembrane region" description="Helical" evidence="1">
    <location>
        <begin position="138"/>
        <end position="158"/>
    </location>
</feature>
<evidence type="ECO:0000313" key="5">
    <source>
        <dbReference type="Proteomes" id="UP000262712"/>
    </source>
</evidence>
<reference evidence="3 4" key="1">
    <citation type="submission" date="2017-09" db="EMBL/GenBank/DDBJ databases">
        <title>Arcobacter canalis sp. nov., a new species isolated from a water canal contaminated with urban sewage.</title>
        <authorList>
            <person name="Perez-Cataluna A."/>
            <person name="Salas-Masso N."/>
            <person name="Figueras M.J."/>
        </authorList>
    </citation>
    <scope>NUCLEOTIDE SEQUENCE [LARGE SCALE GENOMIC DNA]</scope>
    <source>
        <strain evidence="3 4">F98-3</strain>
    </source>
</reference>